<organism evidence="1 2">
    <name type="scientific">Aeromonas phage 44RR2.8t.2</name>
    <dbReference type="NCBI Taxonomy" id="1932900"/>
    <lineage>
        <taxon>Viruses</taxon>
        <taxon>Duplodnaviria</taxon>
        <taxon>Heunggongvirae</taxon>
        <taxon>Uroviricota</taxon>
        <taxon>Caudoviricetes</taxon>
        <taxon>Pantevenvirales</taxon>
        <taxon>Straboviridae</taxon>
        <taxon>Biquartavirus</taxon>
        <taxon>Biquartavirus 44RR2</taxon>
    </lineage>
</organism>
<evidence type="ECO:0000313" key="1">
    <source>
        <dbReference type="EMBL" id="APU00559.1"/>
    </source>
</evidence>
<evidence type="ECO:0000313" key="2">
    <source>
        <dbReference type="Proteomes" id="UP000222894"/>
    </source>
</evidence>
<sequence>MKTKFKMPTSGQFVATWIHNHKPWADTFKWCHGVLKVANEHGDFYETVDLSDYRDVFKNAKFLMVK</sequence>
<dbReference type="Proteomes" id="UP000222894">
    <property type="component" value="Genome"/>
</dbReference>
<accession>A0A219Y9A6</accession>
<name>A0A219Y9A6_9CAUD</name>
<dbReference type="EMBL" id="KY290948">
    <property type="protein sequence ID" value="APU00559.1"/>
    <property type="molecule type" value="Genomic_DNA"/>
</dbReference>
<proteinExistence type="predicted"/>
<protein>
    <submittedName>
        <fullName evidence="1">Uncharacterized protein</fullName>
    </submittedName>
</protein>
<reference evidence="1 2" key="1">
    <citation type="journal article" date="2017" name="Sci. Rep.">
        <title>Characterization and diversity of phages infecting Aeromonas salmonicida subsp. salmonicida.</title>
        <authorList>
            <person name="Vincent A.T."/>
            <person name="Paquet V.E."/>
            <person name="Bernatchez A."/>
            <person name="Tremblay D.M."/>
            <person name="Moineau S."/>
            <person name="Charette S.J."/>
        </authorList>
    </citation>
    <scope>NUCLEOTIDE SEQUENCE [LARGE SCALE GENOMIC DNA]</scope>
</reference>